<dbReference type="EMBL" id="JOKG01000004">
    <property type="protein sequence ID" value="KEQ12577.1"/>
    <property type="molecule type" value="Genomic_DNA"/>
</dbReference>
<name>A0A081N2A4_9GAMM</name>
<keyword evidence="1" id="KW-1133">Transmembrane helix</keyword>
<dbReference type="RefSeq" id="WP_034877934.1">
    <property type="nucleotide sequence ID" value="NZ_JOKG01000004.1"/>
</dbReference>
<sequence length="331" mass="37341">MKYLQVVLLSVISIVVRLQPVIVYLLICFMAVFCPEIYSDDEVFCFTDLGGGTCKGNEKNKTDFLGEFELGKGSIPIFIDFMFRAYDDDKSEKWQIRREPLSYGSYGLSEVSESSYTIEMTSPERRSEWIPGEGGKVKGGDDDGKPDKYYHANLILTFHDSYLDKLDPGEHTFWLWVKGRVAGEDFNNFYIEIRVIINTQVKISGLENVSFGTFLKDSFSRVHSQPFCVYVQGGGNFKLTPTTYEGAFTLEGAHTNDSIDYSVYLANTGMSYREVNYGSILTGFRGDRTENCTTAVGENMQLKLELPDINTLSTRKADIYVGTLTLTVEPE</sequence>
<dbReference type="Proteomes" id="UP000028006">
    <property type="component" value="Unassembled WGS sequence"/>
</dbReference>
<keyword evidence="3" id="KW-1185">Reference proteome</keyword>
<protein>
    <submittedName>
        <fullName evidence="2">Uncharacterized protein</fullName>
    </submittedName>
</protein>
<dbReference type="AlphaFoldDB" id="A0A081N2A4"/>
<proteinExistence type="predicted"/>
<accession>A0A081N2A4</accession>
<organism evidence="2 3">
    <name type="scientific">Endozoicomonas montiporae</name>
    <dbReference type="NCBI Taxonomy" id="1027273"/>
    <lineage>
        <taxon>Bacteria</taxon>
        <taxon>Pseudomonadati</taxon>
        <taxon>Pseudomonadota</taxon>
        <taxon>Gammaproteobacteria</taxon>
        <taxon>Oceanospirillales</taxon>
        <taxon>Endozoicomonadaceae</taxon>
        <taxon>Endozoicomonas</taxon>
    </lineage>
</organism>
<evidence type="ECO:0000313" key="2">
    <source>
        <dbReference type="EMBL" id="KEQ12577.1"/>
    </source>
</evidence>
<reference evidence="2 3" key="1">
    <citation type="submission" date="2014-06" db="EMBL/GenBank/DDBJ databases">
        <title>Whole Genome Sequences of Three Symbiotic Endozoicomonas Bacteria.</title>
        <authorList>
            <person name="Neave M.J."/>
            <person name="Apprill A."/>
            <person name="Voolstra C.R."/>
        </authorList>
    </citation>
    <scope>NUCLEOTIDE SEQUENCE [LARGE SCALE GENOMIC DNA]</scope>
    <source>
        <strain evidence="2 3">LMG 24815</strain>
    </source>
</reference>
<feature type="transmembrane region" description="Helical" evidence="1">
    <location>
        <begin position="7"/>
        <end position="33"/>
    </location>
</feature>
<evidence type="ECO:0000313" key="3">
    <source>
        <dbReference type="Proteomes" id="UP000028006"/>
    </source>
</evidence>
<keyword evidence="1" id="KW-0472">Membrane</keyword>
<gene>
    <name evidence="2" type="ORF">GZ77_18900</name>
</gene>
<evidence type="ECO:0000256" key="1">
    <source>
        <dbReference type="SAM" id="Phobius"/>
    </source>
</evidence>
<comment type="caution">
    <text evidence="2">The sequence shown here is derived from an EMBL/GenBank/DDBJ whole genome shotgun (WGS) entry which is preliminary data.</text>
</comment>
<keyword evidence="1" id="KW-0812">Transmembrane</keyword>